<evidence type="ECO:0000313" key="1">
    <source>
        <dbReference type="EMBL" id="ADU27443.1"/>
    </source>
</evidence>
<dbReference type="Pfam" id="PF14367">
    <property type="entry name" value="DUF4411"/>
    <property type="match status" value="1"/>
</dbReference>
<dbReference type="AlphaFoldDB" id="E6U2Q1"/>
<sequence length="162" mass="18882">MVRQMSLFSKKLPYKYIIDSSSIFSQKDNEPHRRTVYRGLWKRIEQLIQEKEIVTSSEIADEIKDKDLESWLQNQQCVILPVDESIQQNVTRVVSNNPKLVDFKQVKSSGDAFLIATAMEYHLTIITEENQDSPYKIPKVAENMGVKAIDINELCQIEDWQF</sequence>
<dbReference type="InterPro" id="IPR029060">
    <property type="entry name" value="PIN-like_dom_sf"/>
</dbReference>
<evidence type="ECO:0008006" key="3">
    <source>
        <dbReference type="Google" id="ProtNLM"/>
    </source>
</evidence>
<dbReference type="SUPFAM" id="SSF88723">
    <property type="entry name" value="PIN domain-like"/>
    <property type="match status" value="1"/>
</dbReference>
<organism evidence="1 2">
    <name type="scientific">Ethanoligenens harbinense (strain DSM 18485 / JCM 12961 / CGMCC 1.5033 / YUAN-3)</name>
    <dbReference type="NCBI Taxonomy" id="663278"/>
    <lineage>
        <taxon>Bacteria</taxon>
        <taxon>Bacillati</taxon>
        <taxon>Bacillota</taxon>
        <taxon>Clostridia</taxon>
        <taxon>Eubacteriales</taxon>
        <taxon>Oscillospiraceae</taxon>
        <taxon>Ethanoligenens</taxon>
    </lineage>
</organism>
<name>E6U2Q1_ETHHY</name>
<dbReference type="EMBL" id="CP002400">
    <property type="protein sequence ID" value="ADU27443.1"/>
    <property type="molecule type" value="Genomic_DNA"/>
</dbReference>
<dbReference type="Gene3D" id="3.40.50.1010">
    <property type="entry name" value="5'-nuclease"/>
    <property type="match status" value="1"/>
</dbReference>
<protein>
    <recommendedName>
        <fullName evidence="3">DUF4411 domain-containing protein</fullName>
    </recommendedName>
</protein>
<gene>
    <name evidence="1" type="ordered locus">Ethha_1921</name>
</gene>
<dbReference type="eggNOG" id="COG1487">
    <property type="taxonomic scope" value="Bacteria"/>
</dbReference>
<dbReference type="InterPro" id="IPR016541">
    <property type="entry name" value="UCP008505"/>
</dbReference>
<reference evidence="1 2" key="1">
    <citation type="submission" date="2010-12" db="EMBL/GenBank/DDBJ databases">
        <title>Complete sequence of Ethanoligenens harbinense YUAN-3.</title>
        <authorList>
            <person name="Lucas S."/>
            <person name="Copeland A."/>
            <person name="Lapidus A."/>
            <person name="Cheng J.-F."/>
            <person name="Bruce D."/>
            <person name="Goodwin L."/>
            <person name="Pitluck S."/>
            <person name="Chertkov O."/>
            <person name="Misra M."/>
            <person name="Detter J.C."/>
            <person name="Han C."/>
            <person name="Tapia R."/>
            <person name="Land M."/>
            <person name="Hauser L."/>
            <person name="Jeffries C."/>
            <person name="Kyrpides N."/>
            <person name="Ivanova N."/>
            <person name="Mikhailova N."/>
            <person name="Wang A."/>
            <person name="Mouttaki H."/>
            <person name="He Z."/>
            <person name="Zhou J."/>
            <person name="Hemme C.L."/>
            <person name="Woyke T."/>
        </authorList>
    </citation>
    <scope>NUCLEOTIDE SEQUENCE [LARGE SCALE GENOMIC DNA]</scope>
    <source>
        <strain evidence="2">DSM 18485 / JCM 12961 / CGMCC 1.5033 / YUAN-3</strain>
    </source>
</reference>
<accession>E6U2Q1</accession>
<evidence type="ECO:0000313" key="2">
    <source>
        <dbReference type="Proteomes" id="UP000001551"/>
    </source>
</evidence>
<dbReference type="STRING" id="663278.Ethha_1921"/>
<dbReference type="HOGENOM" id="CLU_116293_1_0_9"/>
<dbReference type="Proteomes" id="UP000001551">
    <property type="component" value="Chromosome"/>
</dbReference>
<keyword evidence="2" id="KW-1185">Reference proteome</keyword>
<dbReference type="KEGG" id="eha:Ethha_1921"/>
<proteinExistence type="predicted"/>
<dbReference type="RefSeq" id="WP_013485794.1">
    <property type="nucleotide sequence ID" value="NC_014828.1"/>
</dbReference>